<comment type="caution">
    <text evidence="3">The sequence shown here is derived from an EMBL/GenBank/DDBJ whole genome shotgun (WGS) entry which is preliminary data.</text>
</comment>
<dbReference type="GO" id="GO:0005576">
    <property type="term" value="C:extracellular region"/>
    <property type="evidence" value="ECO:0007669"/>
    <property type="project" value="InterPro"/>
</dbReference>
<organism evidence="3 4">
    <name type="scientific">Boothiomyces macroporosus</name>
    <dbReference type="NCBI Taxonomy" id="261099"/>
    <lineage>
        <taxon>Eukaryota</taxon>
        <taxon>Fungi</taxon>
        <taxon>Fungi incertae sedis</taxon>
        <taxon>Chytridiomycota</taxon>
        <taxon>Chytridiomycota incertae sedis</taxon>
        <taxon>Chytridiomycetes</taxon>
        <taxon>Rhizophydiales</taxon>
        <taxon>Terramycetaceae</taxon>
        <taxon>Boothiomyces</taxon>
    </lineage>
</organism>
<evidence type="ECO:0000256" key="1">
    <source>
        <dbReference type="ARBA" id="ARBA00022729"/>
    </source>
</evidence>
<keyword evidence="4" id="KW-1185">Reference proteome</keyword>
<feature type="domain" description="CBM1" evidence="2">
    <location>
        <begin position="242"/>
        <end position="278"/>
    </location>
</feature>
<reference evidence="3" key="1">
    <citation type="submission" date="2020-05" db="EMBL/GenBank/DDBJ databases">
        <title>Phylogenomic resolution of chytrid fungi.</title>
        <authorList>
            <person name="Stajich J.E."/>
            <person name="Amses K."/>
            <person name="Simmons R."/>
            <person name="Seto K."/>
            <person name="Myers J."/>
            <person name="Bonds A."/>
            <person name="Quandt C.A."/>
            <person name="Barry K."/>
            <person name="Liu P."/>
            <person name="Grigoriev I."/>
            <person name="Longcore J.E."/>
            <person name="James T.Y."/>
        </authorList>
    </citation>
    <scope>NUCLEOTIDE SEQUENCE</scope>
    <source>
        <strain evidence="3">PLAUS21</strain>
    </source>
</reference>
<dbReference type="GO" id="GO:0030248">
    <property type="term" value="F:cellulose binding"/>
    <property type="evidence" value="ECO:0007669"/>
    <property type="project" value="InterPro"/>
</dbReference>
<proteinExistence type="predicted"/>
<dbReference type="SUPFAM" id="SSF57180">
    <property type="entry name" value="Cellulose-binding domain"/>
    <property type="match status" value="2"/>
</dbReference>
<dbReference type="SMART" id="SM00236">
    <property type="entry name" value="fCBD"/>
    <property type="match status" value="2"/>
</dbReference>
<dbReference type="AlphaFoldDB" id="A0AAD5Y3C3"/>
<evidence type="ECO:0000313" key="3">
    <source>
        <dbReference type="EMBL" id="KAJ3256491.1"/>
    </source>
</evidence>
<dbReference type="GO" id="GO:0005975">
    <property type="term" value="P:carbohydrate metabolic process"/>
    <property type="evidence" value="ECO:0007669"/>
    <property type="project" value="InterPro"/>
</dbReference>
<protein>
    <recommendedName>
        <fullName evidence="2">CBM1 domain-containing protein</fullName>
    </recommendedName>
</protein>
<keyword evidence="1" id="KW-0732">Signal</keyword>
<gene>
    <name evidence="3" type="ORF">HK103_005489</name>
</gene>
<dbReference type="Pfam" id="PF00734">
    <property type="entry name" value="CBM_1"/>
    <property type="match status" value="2"/>
</dbReference>
<dbReference type="Proteomes" id="UP001210925">
    <property type="component" value="Unassembled WGS sequence"/>
</dbReference>
<dbReference type="InterPro" id="IPR035971">
    <property type="entry name" value="CBD_sf"/>
</dbReference>
<accession>A0AAD5Y3C3</accession>
<dbReference type="EMBL" id="JADGKB010000050">
    <property type="protein sequence ID" value="KAJ3256491.1"/>
    <property type="molecule type" value="Genomic_DNA"/>
</dbReference>
<evidence type="ECO:0000313" key="4">
    <source>
        <dbReference type="Proteomes" id="UP001210925"/>
    </source>
</evidence>
<feature type="domain" description="CBM1" evidence="2">
    <location>
        <begin position="322"/>
        <end position="348"/>
    </location>
</feature>
<evidence type="ECO:0000259" key="2">
    <source>
        <dbReference type="PROSITE" id="PS51164"/>
    </source>
</evidence>
<dbReference type="InterPro" id="IPR000254">
    <property type="entry name" value="CBD"/>
</dbReference>
<name>A0AAD5Y3C3_9FUNG</name>
<dbReference type="PROSITE" id="PS51164">
    <property type="entry name" value="CBM1_2"/>
    <property type="match status" value="2"/>
</dbReference>
<sequence>MLNLLLLVSNTFAADTNFAVNAYWFTDPVNAPFVYFESTIVVPNLLTSPWDTTFIWPGLQPLGRSCAPNPSNTPLSLNSWWISAQYVNTFVTPIICTGGDVMNVNVGDTLKMVMSLRTGTTVWDQTVTNMSNGKSVSFSYDLQGQEQGWAEFVLETPAGWHANPPQFVVSNIVMRSAPGTTVQCDYQSSAYSGYPGASVTCDNPVKSGNTCTVSKCLYNGATVTSTTTSTTPSSTPTTGCTSPVAEWGQCSGTGYTGSTCCAAGLTCVSTSAWWGSCQKVQAASSTVTTSTTTSLTSSLTVVPSTTTSTTSSLSSPSSTCSSPVAEWGQCSGIGYTGSTCCASGLTCK</sequence>